<name>A0ABY7H9T5_9BACT</name>
<evidence type="ECO:0000256" key="1">
    <source>
        <dbReference type="SAM" id="Phobius"/>
    </source>
</evidence>
<feature type="transmembrane region" description="Helical" evidence="1">
    <location>
        <begin position="135"/>
        <end position="153"/>
    </location>
</feature>
<accession>A0ABY7H9T5</accession>
<proteinExistence type="predicted"/>
<feature type="transmembrane region" description="Helical" evidence="1">
    <location>
        <begin position="20"/>
        <end position="40"/>
    </location>
</feature>
<dbReference type="InterPro" id="IPR000620">
    <property type="entry name" value="EamA_dom"/>
</dbReference>
<feature type="transmembrane region" description="Helical" evidence="1">
    <location>
        <begin position="213"/>
        <end position="235"/>
    </location>
</feature>
<feature type="transmembrane region" description="Helical" evidence="1">
    <location>
        <begin position="46"/>
        <end position="66"/>
    </location>
</feature>
<evidence type="ECO:0000259" key="2">
    <source>
        <dbReference type="Pfam" id="PF00892"/>
    </source>
</evidence>
<feature type="domain" description="EamA" evidence="2">
    <location>
        <begin position="18"/>
        <end position="149"/>
    </location>
</feature>
<dbReference type="SUPFAM" id="SSF103481">
    <property type="entry name" value="Multidrug resistance efflux transporter EmrE"/>
    <property type="match status" value="2"/>
</dbReference>
<feature type="transmembrane region" description="Helical" evidence="1">
    <location>
        <begin position="272"/>
        <end position="289"/>
    </location>
</feature>
<organism evidence="3 4">
    <name type="scientific">Nannocystis punicea</name>
    <dbReference type="NCBI Taxonomy" id="2995304"/>
    <lineage>
        <taxon>Bacteria</taxon>
        <taxon>Pseudomonadati</taxon>
        <taxon>Myxococcota</taxon>
        <taxon>Polyangia</taxon>
        <taxon>Nannocystales</taxon>
        <taxon>Nannocystaceae</taxon>
        <taxon>Nannocystis</taxon>
    </lineage>
</organism>
<dbReference type="InterPro" id="IPR037185">
    <property type="entry name" value="EmrE-like"/>
</dbReference>
<evidence type="ECO:0000313" key="4">
    <source>
        <dbReference type="Proteomes" id="UP001164459"/>
    </source>
</evidence>
<gene>
    <name evidence="3" type="ORF">O0S08_07675</name>
</gene>
<feature type="transmembrane region" description="Helical" evidence="1">
    <location>
        <begin position="189"/>
        <end position="207"/>
    </location>
</feature>
<protein>
    <submittedName>
        <fullName evidence="3">DMT family transporter</fullName>
    </submittedName>
</protein>
<evidence type="ECO:0000313" key="3">
    <source>
        <dbReference type="EMBL" id="WAS96028.1"/>
    </source>
</evidence>
<dbReference type="Proteomes" id="UP001164459">
    <property type="component" value="Chromosome"/>
</dbReference>
<dbReference type="PANTHER" id="PTHR22911:SF103">
    <property type="entry name" value="BLR2811 PROTEIN"/>
    <property type="match status" value="1"/>
</dbReference>
<feature type="transmembrane region" description="Helical" evidence="1">
    <location>
        <begin position="247"/>
        <end position="266"/>
    </location>
</feature>
<dbReference type="Pfam" id="PF00892">
    <property type="entry name" value="EamA"/>
    <property type="match status" value="2"/>
</dbReference>
<keyword evidence="4" id="KW-1185">Reference proteome</keyword>
<dbReference type="PANTHER" id="PTHR22911">
    <property type="entry name" value="ACYL-MALONYL CONDENSING ENZYME-RELATED"/>
    <property type="match status" value="1"/>
</dbReference>
<dbReference type="EMBL" id="CP114040">
    <property type="protein sequence ID" value="WAS96028.1"/>
    <property type="molecule type" value="Genomic_DNA"/>
</dbReference>
<sequence length="310" mass="32547">MQEHLPCSPPPPVSTRPAALWMLLAVFLFALMDGGMKWLAADYPPLQIAALRGASALPLVFVWIVVGGRGRSLLRVHWRLHLVRGALGIGMMCGFVYGLARMPMSTAYAIAFVAPLMVTALAVPLLGERVGPRRWTAIALGLAGVLVVLRPTGEGVATLAGLALVGAALCYALAAITVRVLAQRDSTEALVFWFLVLLTLGAGLLALPGWRPLQAGDLVALVVIGIAGAGGQVALTHAFRLGEASQIAPLEYSGLVWVVLLDLSVWQVLPDAMTWLGAAIIVASGLYLLRRERAVSAATPAAEAAGDRTS</sequence>
<feature type="transmembrane region" description="Helical" evidence="1">
    <location>
        <begin position="78"/>
        <end position="100"/>
    </location>
</feature>
<keyword evidence="1" id="KW-1133">Transmembrane helix</keyword>
<feature type="transmembrane region" description="Helical" evidence="1">
    <location>
        <begin position="159"/>
        <end position="182"/>
    </location>
</feature>
<reference evidence="3" key="1">
    <citation type="submission" date="2022-11" db="EMBL/GenBank/DDBJ databases">
        <title>Minimal conservation of predation-associated metabolite biosynthetic gene clusters underscores biosynthetic potential of Myxococcota including descriptions for ten novel species: Archangium lansinium sp. nov., Myxococcus landrumus sp. nov., Nannocystis bai.</title>
        <authorList>
            <person name="Ahearne A."/>
            <person name="Stevens C."/>
            <person name="Dowd S."/>
        </authorList>
    </citation>
    <scope>NUCLEOTIDE SEQUENCE</scope>
    <source>
        <strain evidence="3">Fl3</strain>
    </source>
</reference>
<feature type="transmembrane region" description="Helical" evidence="1">
    <location>
        <begin position="106"/>
        <end position="126"/>
    </location>
</feature>
<keyword evidence="1" id="KW-0472">Membrane</keyword>
<dbReference type="Gene3D" id="1.10.3730.20">
    <property type="match status" value="1"/>
</dbReference>
<keyword evidence="1" id="KW-0812">Transmembrane</keyword>
<feature type="domain" description="EamA" evidence="2">
    <location>
        <begin position="162"/>
        <end position="284"/>
    </location>
</feature>
<dbReference type="RefSeq" id="WP_269038370.1">
    <property type="nucleotide sequence ID" value="NZ_CP114040.1"/>
</dbReference>